<gene>
    <name evidence="1" type="ORF">O0Q50_14415</name>
</gene>
<reference evidence="1" key="1">
    <citation type="journal article" date="2022" name="J Environ Chem Eng">
        <title>Biodegradation of petroleum oil using a constructed nonpathogenic and heavy metal-tolerant bacterial consortium isolated from marine sponges.</title>
        <authorList>
            <person name="Dechsakulwatana C."/>
            <person name="Rungsihiranrut A."/>
            <person name="Muangchinda C."/>
            <person name="Ningthoujam R."/>
            <person name="Klankeo P."/>
            <person name="Pinyakong O."/>
        </authorList>
    </citation>
    <scope>NUCLEOTIDE SEQUENCE</scope>
    <source>
        <strain evidence="1">TL01-2</strain>
    </source>
</reference>
<accession>A0AAX6NA31</accession>
<organism evidence="1 2">
    <name type="scientific">Priestia aryabhattai</name>
    <name type="common">Bacillus aryabhattai</name>
    <dbReference type="NCBI Taxonomy" id="412384"/>
    <lineage>
        <taxon>Bacteria</taxon>
        <taxon>Bacillati</taxon>
        <taxon>Bacillota</taxon>
        <taxon>Bacilli</taxon>
        <taxon>Bacillales</taxon>
        <taxon>Bacillaceae</taxon>
        <taxon>Priestia</taxon>
    </lineage>
</organism>
<sequence>MNERFDGVDGRTTNTQAEANVSAFFCQSLISMSHRYKDNGTIVCIFKKREGIT</sequence>
<comment type="caution">
    <text evidence="1">The sequence shown here is derived from an EMBL/GenBank/DDBJ whole genome shotgun (WGS) entry which is preliminary data.</text>
</comment>
<dbReference type="AlphaFoldDB" id="A0AAX6NA31"/>
<reference evidence="1" key="2">
    <citation type="submission" date="2022-12" db="EMBL/GenBank/DDBJ databases">
        <authorList>
            <person name="Dechsakulwatana C."/>
            <person name="Rungsihiranrut A."/>
            <person name="Muangchinda C."/>
            <person name="Ningthoujam R."/>
            <person name="Klankeo P."/>
            <person name="Pinyakong O."/>
        </authorList>
    </citation>
    <scope>NUCLEOTIDE SEQUENCE</scope>
    <source>
        <strain evidence="1">TL01-2</strain>
    </source>
</reference>
<protein>
    <submittedName>
        <fullName evidence="1">Uncharacterized protein</fullName>
    </submittedName>
</protein>
<dbReference type="EMBL" id="JAPTGD010000001">
    <property type="protein sequence ID" value="MDU9692364.1"/>
    <property type="molecule type" value="Genomic_DNA"/>
</dbReference>
<dbReference type="RefSeq" id="WP_316910340.1">
    <property type="nucleotide sequence ID" value="NZ_JAPTGD010000001.1"/>
</dbReference>
<dbReference type="Proteomes" id="UP001269400">
    <property type="component" value="Unassembled WGS sequence"/>
</dbReference>
<evidence type="ECO:0000313" key="2">
    <source>
        <dbReference type="Proteomes" id="UP001269400"/>
    </source>
</evidence>
<proteinExistence type="predicted"/>
<name>A0AAX6NA31_PRIAR</name>
<evidence type="ECO:0000313" key="1">
    <source>
        <dbReference type="EMBL" id="MDU9692364.1"/>
    </source>
</evidence>